<feature type="compositionally biased region" description="Polar residues" evidence="3">
    <location>
        <begin position="48"/>
        <end position="80"/>
    </location>
</feature>
<dbReference type="PANTHER" id="PTHR11474">
    <property type="entry name" value="TYROSINASE FAMILY MEMBER"/>
    <property type="match status" value="1"/>
</dbReference>
<dbReference type="PRINTS" id="PR00092">
    <property type="entry name" value="TYROSINASE"/>
</dbReference>
<evidence type="ECO:0000313" key="6">
    <source>
        <dbReference type="EMBL" id="KXN69350.1"/>
    </source>
</evidence>
<evidence type="ECO:0000256" key="3">
    <source>
        <dbReference type="SAM" id="MobiDB-lite"/>
    </source>
</evidence>
<evidence type="ECO:0000313" key="7">
    <source>
        <dbReference type="Proteomes" id="UP000070444"/>
    </source>
</evidence>
<keyword evidence="1" id="KW-0479">Metal-binding</keyword>
<feature type="compositionally biased region" description="Low complexity" evidence="3">
    <location>
        <begin position="81"/>
        <end position="119"/>
    </location>
</feature>
<dbReference type="OrthoDB" id="6132182at2759"/>
<keyword evidence="2" id="KW-0186">Copper</keyword>
<dbReference type="InterPro" id="IPR002227">
    <property type="entry name" value="Tyrosinase_Cu-bd"/>
</dbReference>
<dbReference type="Pfam" id="PF00264">
    <property type="entry name" value="Tyrosinase"/>
    <property type="match status" value="1"/>
</dbReference>
<feature type="region of interest" description="Disordered" evidence="3">
    <location>
        <begin position="32"/>
        <end position="152"/>
    </location>
</feature>
<feature type="compositionally biased region" description="Low complexity" evidence="3">
    <location>
        <begin position="126"/>
        <end position="138"/>
    </location>
</feature>
<gene>
    <name evidence="6" type="ORF">CONCODRAFT_8265</name>
</gene>
<name>A0A137P2U9_CONC2</name>
<feature type="compositionally biased region" description="Polar residues" evidence="3">
    <location>
        <begin position="139"/>
        <end position="152"/>
    </location>
</feature>
<dbReference type="SUPFAM" id="SSF48056">
    <property type="entry name" value="Di-copper centre-containing domain"/>
    <property type="match status" value="1"/>
</dbReference>
<dbReference type="PROSITE" id="PS00498">
    <property type="entry name" value="TYROSINASE_2"/>
    <property type="match status" value="1"/>
</dbReference>
<feature type="domain" description="Tyrosinase copper-binding" evidence="5">
    <location>
        <begin position="350"/>
        <end position="361"/>
    </location>
</feature>
<protein>
    <submittedName>
        <fullName evidence="6">Di-copper centre-containing protein</fullName>
    </submittedName>
</protein>
<reference evidence="6 7" key="1">
    <citation type="journal article" date="2015" name="Genome Biol. Evol.">
        <title>Phylogenomic analyses indicate that early fungi evolved digesting cell walls of algal ancestors of land plants.</title>
        <authorList>
            <person name="Chang Y."/>
            <person name="Wang S."/>
            <person name="Sekimoto S."/>
            <person name="Aerts A.L."/>
            <person name="Choi C."/>
            <person name="Clum A."/>
            <person name="LaButti K.M."/>
            <person name="Lindquist E.A."/>
            <person name="Yee Ngan C."/>
            <person name="Ohm R.A."/>
            <person name="Salamov A.A."/>
            <person name="Grigoriev I.V."/>
            <person name="Spatafora J.W."/>
            <person name="Berbee M.L."/>
        </authorList>
    </citation>
    <scope>NUCLEOTIDE SEQUENCE [LARGE SCALE GENOMIC DNA]</scope>
    <source>
        <strain evidence="6 7">NRRL 28638</strain>
    </source>
</reference>
<organism evidence="6 7">
    <name type="scientific">Conidiobolus coronatus (strain ATCC 28846 / CBS 209.66 / NRRL 28638)</name>
    <name type="common">Delacroixia coronata</name>
    <dbReference type="NCBI Taxonomy" id="796925"/>
    <lineage>
        <taxon>Eukaryota</taxon>
        <taxon>Fungi</taxon>
        <taxon>Fungi incertae sedis</taxon>
        <taxon>Zoopagomycota</taxon>
        <taxon>Entomophthoromycotina</taxon>
        <taxon>Entomophthoromycetes</taxon>
        <taxon>Entomophthorales</taxon>
        <taxon>Ancylistaceae</taxon>
        <taxon>Conidiobolus</taxon>
    </lineage>
</organism>
<evidence type="ECO:0000256" key="2">
    <source>
        <dbReference type="ARBA" id="ARBA00023008"/>
    </source>
</evidence>
<proteinExistence type="predicted"/>
<dbReference type="GO" id="GO:0046872">
    <property type="term" value="F:metal ion binding"/>
    <property type="evidence" value="ECO:0007669"/>
    <property type="project" value="UniProtKB-KW"/>
</dbReference>
<dbReference type="AlphaFoldDB" id="A0A137P2U9"/>
<dbReference type="GO" id="GO:0016491">
    <property type="term" value="F:oxidoreductase activity"/>
    <property type="evidence" value="ECO:0007669"/>
    <property type="project" value="InterPro"/>
</dbReference>
<sequence>MTLIKIYSLYSILPVLGVDWSNFGQTSQFGQQQWGSSFNQNPSFSQQRPVSSISQTSPIGQQQWGTSFNQNPSFSQQRPASSFGQGSQLSQQWPGSSPSQGSQFGQQQSGSSFNQNPSFAQQRPDSSFGQGSSLGQQQTISPSGQNPPIQQLGTCSQMSIRKNFKNATQSERDIFFDTLKKWAQMTGTGSLHEFSKLHDVNSKYTHDVSCFLPWHSKFLWLAENALKNINPNFIMLYWNWSEDFQNPHLSTVWQSTYLGGNGASWDKVVRNGVYANIKLLHPKSHYLKRDFNRGSKIASWDDPSIIQMLIEGSSDFDQFSDAIMLGPHTKVHDYVGGNDGDVQEMYSPNDPLFWLHHAFMDMLWRSWQILKGDKGLGYSTRNGKNPSERMPPWNSQVNEILDANKPPICAKYDIVYGSKLPSVDPLAAQDAFSTPSMRAKKVLSTKTEISFNFTKKSTKYTHVTVKAKNIQKVADDIESGILPSFYVSYDDDNAPSGLLKVPPPVSKNFIEKNHLNETKLREFEEMNSFRVQAINAQKATEDPAISEYFENKWNNSNPSDDIN</sequence>
<dbReference type="STRING" id="796925.A0A137P2U9"/>
<dbReference type="InterPro" id="IPR008922">
    <property type="entry name" value="Di-copper_centre_dom_sf"/>
</dbReference>
<evidence type="ECO:0000256" key="4">
    <source>
        <dbReference type="SAM" id="SignalP"/>
    </source>
</evidence>
<feature type="chain" id="PRO_5007294441" evidence="4">
    <location>
        <begin position="18"/>
        <end position="563"/>
    </location>
</feature>
<accession>A0A137P2U9</accession>
<evidence type="ECO:0000259" key="5">
    <source>
        <dbReference type="PROSITE" id="PS00498"/>
    </source>
</evidence>
<evidence type="ECO:0000256" key="1">
    <source>
        <dbReference type="ARBA" id="ARBA00022723"/>
    </source>
</evidence>
<dbReference type="EMBL" id="KQ964538">
    <property type="protein sequence ID" value="KXN69350.1"/>
    <property type="molecule type" value="Genomic_DNA"/>
</dbReference>
<keyword evidence="4" id="KW-0732">Signal</keyword>
<dbReference type="PANTHER" id="PTHR11474:SF126">
    <property type="entry name" value="TYROSINASE-LIKE PROTEIN TYR-1-RELATED"/>
    <property type="match status" value="1"/>
</dbReference>
<dbReference type="InterPro" id="IPR050316">
    <property type="entry name" value="Tyrosinase/Hemocyanin"/>
</dbReference>
<feature type="signal peptide" evidence="4">
    <location>
        <begin position="1"/>
        <end position="17"/>
    </location>
</feature>
<dbReference type="Gene3D" id="1.10.1280.10">
    <property type="entry name" value="Di-copper center containing domain from catechol oxidase"/>
    <property type="match status" value="1"/>
</dbReference>
<keyword evidence="7" id="KW-1185">Reference proteome</keyword>
<feature type="compositionally biased region" description="Low complexity" evidence="3">
    <location>
        <begin position="32"/>
        <end position="47"/>
    </location>
</feature>
<dbReference type="Proteomes" id="UP000070444">
    <property type="component" value="Unassembled WGS sequence"/>
</dbReference>